<name>A0ABQ9EJU3_TEGGR</name>
<evidence type="ECO:0000256" key="1">
    <source>
        <dbReference type="SAM" id="SignalP"/>
    </source>
</evidence>
<keyword evidence="1" id="KW-0732">Signal</keyword>
<feature type="signal peptide" evidence="1">
    <location>
        <begin position="1"/>
        <end position="22"/>
    </location>
</feature>
<dbReference type="Proteomes" id="UP001217089">
    <property type="component" value="Unassembled WGS sequence"/>
</dbReference>
<dbReference type="EMBL" id="JARBDR010000887">
    <property type="protein sequence ID" value="KAJ8305069.1"/>
    <property type="molecule type" value="Genomic_DNA"/>
</dbReference>
<evidence type="ECO:0000313" key="3">
    <source>
        <dbReference type="Proteomes" id="UP001217089"/>
    </source>
</evidence>
<evidence type="ECO:0008006" key="4">
    <source>
        <dbReference type="Google" id="ProtNLM"/>
    </source>
</evidence>
<proteinExistence type="predicted"/>
<protein>
    <recommendedName>
        <fullName evidence="4">Secreted protein</fullName>
    </recommendedName>
</protein>
<sequence length="66" mass="7865">MKKNRQGAFVFRMPYFILSVLCIKGETEKTHFVPYKYILYHYHVVSRSIECLLPERKGLGIEEDNK</sequence>
<accession>A0ABQ9EJU3</accession>
<keyword evidence="3" id="KW-1185">Reference proteome</keyword>
<feature type="chain" id="PRO_5045356894" description="Secreted protein" evidence="1">
    <location>
        <begin position="23"/>
        <end position="66"/>
    </location>
</feature>
<gene>
    <name evidence="2" type="ORF">KUTeg_017380</name>
</gene>
<comment type="caution">
    <text evidence="2">The sequence shown here is derived from an EMBL/GenBank/DDBJ whole genome shotgun (WGS) entry which is preliminary data.</text>
</comment>
<organism evidence="2 3">
    <name type="scientific">Tegillarca granosa</name>
    <name type="common">Malaysian cockle</name>
    <name type="synonym">Anadara granosa</name>
    <dbReference type="NCBI Taxonomy" id="220873"/>
    <lineage>
        <taxon>Eukaryota</taxon>
        <taxon>Metazoa</taxon>
        <taxon>Spiralia</taxon>
        <taxon>Lophotrochozoa</taxon>
        <taxon>Mollusca</taxon>
        <taxon>Bivalvia</taxon>
        <taxon>Autobranchia</taxon>
        <taxon>Pteriomorphia</taxon>
        <taxon>Arcoida</taxon>
        <taxon>Arcoidea</taxon>
        <taxon>Arcidae</taxon>
        <taxon>Tegillarca</taxon>
    </lineage>
</organism>
<evidence type="ECO:0000313" key="2">
    <source>
        <dbReference type="EMBL" id="KAJ8305069.1"/>
    </source>
</evidence>
<reference evidence="2 3" key="1">
    <citation type="submission" date="2022-12" db="EMBL/GenBank/DDBJ databases">
        <title>Chromosome-level genome of Tegillarca granosa.</title>
        <authorList>
            <person name="Kim J."/>
        </authorList>
    </citation>
    <scope>NUCLEOTIDE SEQUENCE [LARGE SCALE GENOMIC DNA]</scope>
    <source>
        <strain evidence="2">Teg-2019</strain>
        <tissue evidence="2">Adductor muscle</tissue>
    </source>
</reference>